<comment type="catalytic activity">
    <reaction evidence="3 4">
        <text>holo-[ACP] + malonyl-CoA = malonyl-[ACP] + CoA</text>
        <dbReference type="Rhea" id="RHEA:41792"/>
        <dbReference type="Rhea" id="RHEA-COMP:9623"/>
        <dbReference type="Rhea" id="RHEA-COMP:9685"/>
        <dbReference type="ChEBI" id="CHEBI:57287"/>
        <dbReference type="ChEBI" id="CHEBI:57384"/>
        <dbReference type="ChEBI" id="CHEBI:64479"/>
        <dbReference type="ChEBI" id="CHEBI:78449"/>
        <dbReference type="EC" id="2.3.1.39"/>
    </reaction>
</comment>
<dbReference type="Gene3D" id="3.40.366.10">
    <property type="entry name" value="Malonyl-Coenzyme A Acyl Carrier Protein, domain 2"/>
    <property type="match status" value="1"/>
</dbReference>
<dbReference type="Pfam" id="PF00698">
    <property type="entry name" value="Acyl_transf_1"/>
    <property type="match status" value="1"/>
</dbReference>
<gene>
    <name evidence="7" type="primary">fabD</name>
    <name evidence="7" type="ORF">ENU74_04985</name>
</gene>
<protein>
    <recommendedName>
        <fullName evidence="4">Malonyl CoA-acyl carrier protein transacylase</fullName>
        <ecNumber evidence="4">2.3.1.39</ecNumber>
    </recommendedName>
</protein>
<dbReference type="InterPro" id="IPR016035">
    <property type="entry name" value="Acyl_Trfase/lysoPLipase"/>
</dbReference>
<dbReference type="NCBIfam" id="TIGR00128">
    <property type="entry name" value="fabD"/>
    <property type="match status" value="1"/>
</dbReference>
<accession>A0A7V3ZVF8</accession>
<dbReference type="EC" id="2.3.1.39" evidence="4"/>
<evidence type="ECO:0000256" key="3">
    <source>
        <dbReference type="ARBA" id="ARBA00048462"/>
    </source>
</evidence>
<name>A0A7V3ZVF8_UNCW3</name>
<dbReference type="PIRSF" id="PIRSF000446">
    <property type="entry name" value="Mct"/>
    <property type="match status" value="1"/>
</dbReference>
<evidence type="ECO:0000256" key="1">
    <source>
        <dbReference type="ARBA" id="ARBA00022679"/>
    </source>
</evidence>
<evidence type="ECO:0000256" key="4">
    <source>
        <dbReference type="PIRNR" id="PIRNR000446"/>
    </source>
</evidence>
<dbReference type="SMART" id="SM00827">
    <property type="entry name" value="PKS_AT"/>
    <property type="match status" value="1"/>
</dbReference>
<dbReference type="SUPFAM" id="SSF55048">
    <property type="entry name" value="Probable ACP-binding domain of malonyl-CoA ACP transacylase"/>
    <property type="match status" value="1"/>
</dbReference>
<dbReference type="GO" id="GO:0006633">
    <property type="term" value="P:fatty acid biosynthetic process"/>
    <property type="evidence" value="ECO:0007669"/>
    <property type="project" value="TreeGrafter"/>
</dbReference>
<feature type="active site" evidence="5">
    <location>
        <position position="199"/>
    </location>
</feature>
<keyword evidence="2 4" id="KW-0012">Acyltransferase</keyword>
<dbReference type="PANTHER" id="PTHR42681">
    <property type="entry name" value="MALONYL-COA-ACYL CARRIER PROTEIN TRANSACYLASE, MITOCHONDRIAL"/>
    <property type="match status" value="1"/>
</dbReference>
<dbReference type="PANTHER" id="PTHR42681:SF1">
    <property type="entry name" value="MALONYL-COA-ACYL CARRIER PROTEIN TRANSACYLASE, MITOCHONDRIAL"/>
    <property type="match status" value="1"/>
</dbReference>
<sequence>MKEKIGAIFPGQGSQYVGMGKDLYENFSLAKKFYDEACEILNFDIKKISFEGNEEELRKTSITQPAVLLHSIVCLELLKELKKESFDLVMGHSLGEYTALYCAGVFDFPTVLKLVRKRGELMEKAGQKKPGTMAAIIGSSEEKIKEICKKVSGVCVLANYNSPSQIVIAGEINAVKEACELLKKEAVKVVMLPVSGAFHSPLLESAYLEFKEYLSQFNFCEPKIPIVMNATGEICYDKKIIKKNLEIQIISPVLWYKSIKTAFDYGCRVFYEIGPGKVLSGLVKKTEEKAIVYNFGKKEDFI</sequence>
<comment type="similarity">
    <text evidence="4">Belongs to the fabD family.</text>
</comment>
<dbReference type="InterPro" id="IPR024925">
    <property type="entry name" value="Malonyl_CoA-ACP_transAc"/>
</dbReference>
<evidence type="ECO:0000256" key="2">
    <source>
        <dbReference type="ARBA" id="ARBA00023315"/>
    </source>
</evidence>
<dbReference type="GO" id="GO:0004314">
    <property type="term" value="F:[acyl-carrier-protein] S-malonyltransferase activity"/>
    <property type="evidence" value="ECO:0007669"/>
    <property type="project" value="UniProtKB-EC"/>
</dbReference>
<dbReference type="InterPro" id="IPR004410">
    <property type="entry name" value="Malonyl_CoA-ACP_transAc_FabD"/>
</dbReference>
<dbReference type="InterPro" id="IPR050858">
    <property type="entry name" value="Mal-CoA-ACP_Trans/PKS_FabD"/>
</dbReference>
<dbReference type="InterPro" id="IPR014043">
    <property type="entry name" value="Acyl_transferase_dom"/>
</dbReference>
<evidence type="ECO:0000313" key="7">
    <source>
        <dbReference type="EMBL" id="HGK63926.1"/>
    </source>
</evidence>
<reference evidence="7" key="1">
    <citation type="journal article" date="2020" name="mSystems">
        <title>Genome- and Community-Level Interaction Insights into Carbon Utilization and Element Cycling Functions of Hydrothermarchaeota in Hydrothermal Sediment.</title>
        <authorList>
            <person name="Zhou Z."/>
            <person name="Liu Y."/>
            <person name="Xu W."/>
            <person name="Pan J."/>
            <person name="Luo Z.H."/>
            <person name="Li M."/>
        </authorList>
    </citation>
    <scope>NUCLEOTIDE SEQUENCE [LARGE SCALE GENOMIC DNA]</scope>
    <source>
        <strain evidence="7">SpSt-697</strain>
    </source>
</reference>
<evidence type="ECO:0000259" key="6">
    <source>
        <dbReference type="SMART" id="SM00827"/>
    </source>
</evidence>
<proteinExistence type="inferred from homology"/>
<dbReference type="AlphaFoldDB" id="A0A7V3ZVF8"/>
<comment type="caution">
    <text evidence="7">The sequence shown here is derived from an EMBL/GenBank/DDBJ whole genome shotgun (WGS) entry which is preliminary data.</text>
</comment>
<organism evidence="7">
    <name type="scientific">candidate division WOR-3 bacterium</name>
    <dbReference type="NCBI Taxonomy" id="2052148"/>
    <lineage>
        <taxon>Bacteria</taxon>
        <taxon>Bacteria division WOR-3</taxon>
    </lineage>
</organism>
<dbReference type="GO" id="GO:0005829">
    <property type="term" value="C:cytosol"/>
    <property type="evidence" value="ECO:0007669"/>
    <property type="project" value="TreeGrafter"/>
</dbReference>
<feature type="active site" evidence="5">
    <location>
        <position position="93"/>
    </location>
</feature>
<dbReference type="SUPFAM" id="SSF52151">
    <property type="entry name" value="FabD/lysophospholipase-like"/>
    <property type="match status" value="1"/>
</dbReference>
<keyword evidence="1 4" id="KW-0808">Transferase</keyword>
<dbReference type="InterPro" id="IPR016036">
    <property type="entry name" value="Malonyl_transacylase_ACP-bd"/>
</dbReference>
<dbReference type="InterPro" id="IPR001227">
    <property type="entry name" value="Ac_transferase_dom_sf"/>
</dbReference>
<evidence type="ECO:0000256" key="5">
    <source>
        <dbReference type="PIRSR" id="PIRSR000446-1"/>
    </source>
</evidence>
<feature type="domain" description="Malonyl-CoA:ACP transacylase (MAT)" evidence="6">
    <location>
        <begin position="8"/>
        <end position="293"/>
    </location>
</feature>
<dbReference type="EMBL" id="DTDR01000121">
    <property type="protein sequence ID" value="HGK63926.1"/>
    <property type="molecule type" value="Genomic_DNA"/>
</dbReference>
<dbReference type="FunFam" id="3.30.70.250:FF:000001">
    <property type="entry name" value="Malonyl CoA-acyl carrier protein transacylase"/>
    <property type="match status" value="1"/>
</dbReference>
<dbReference type="Gene3D" id="3.30.70.250">
    <property type="entry name" value="Malonyl-CoA ACP transacylase, ACP-binding"/>
    <property type="match status" value="1"/>
</dbReference>